<evidence type="ECO:0000313" key="1">
    <source>
        <dbReference type="EMBL" id="EJX05244.1"/>
    </source>
</evidence>
<comment type="caution">
    <text evidence="1">The sequence shown here is derived from an EMBL/GenBank/DDBJ whole genome shotgun (WGS) entry which is preliminary data.</text>
</comment>
<protein>
    <submittedName>
        <fullName evidence="1">Uncharacterized protein</fullName>
    </submittedName>
</protein>
<accession>J9GEB6</accession>
<gene>
    <name evidence="1" type="ORF">EVA_06649</name>
</gene>
<name>J9GEB6_9ZZZZ</name>
<reference evidence="1" key="1">
    <citation type="journal article" date="2012" name="PLoS ONE">
        <title>Gene sets for utilization of primary and secondary nutrition supplies in the distal gut of endangered iberian lynx.</title>
        <authorList>
            <person name="Alcaide M."/>
            <person name="Messina E."/>
            <person name="Richter M."/>
            <person name="Bargiela R."/>
            <person name="Peplies J."/>
            <person name="Huws S.A."/>
            <person name="Newbold C.J."/>
            <person name="Golyshin P.N."/>
            <person name="Simon M.A."/>
            <person name="Lopez G."/>
            <person name="Yakimov M.M."/>
            <person name="Ferrer M."/>
        </authorList>
    </citation>
    <scope>NUCLEOTIDE SEQUENCE</scope>
</reference>
<proteinExistence type="predicted"/>
<dbReference type="EMBL" id="AMCI01001536">
    <property type="protein sequence ID" value="EJX05244.1"/>
    <property type="molecule type" value="Genomic_DNA"/>
</dbReference>
<dbReference type="AlphaFoldDB" id="J9GEB6"/>
<organism evidence="1">
    <name type="scientific">gut metagenome</name>
    <dbReference type="NCBI Taxonomy" id="749906"/>
    <lineage>
        <taxon>unclassified sequences</taxon>
        <taxon>metagenomes</taxon>
        <taxon>organismal metagenomes</taxon>
    </lineage>
</organism>
<sequence>MRNPCRASFFRTPHCAEPLSSVFFRTPHYAEPLSSSFLELRTV</sequence>